<dbReference type="Gene3D" id="3.90.1170.40">
    <property type="entry name" value="Molybdopterin biosynthesis MoaE subunit"/>
    <property type="match status" value="1"/>
</dbReference>
<dbReference type="InterPro" id="IPR003448">
    <property type="entry name" value="Mopterin_biosynth_MoaE"/>
</dbReference>
<protein>
    <recommendedName>
        <fullName evidence="3">Molybdenum cofactor biosynthesis protein MoaE</fullName>
    </recommendedName>
</protein>
<dbReference type="Pfam" id="PF02391">
    <property type="entry name" value="MoaE"/>
    <property type="match status" value="1"/>
</dbReference>
<dbReference type="GeneID" id="84221061"/>
<comment type="caution">
    <text evidence="1">The sequence shown here is derived from an EMBL/GenBank/DDBJ whole genome shotgun (WGS) entry which is preliminary data.</text>
</comment>
<evidence type="ECO:0008006" key="3">
    <source>
        <dbReference type="Google" id="ProtNLM"/>
    </source>
</evidence>
<dbReference type="AlphaFoldDB" id="A0A0N8VKI0"/>
<reference evidence="1 2" key="1">
    <citation type="submission" date="2015-09" db="EMBL/GenBank/DDBJ databases">
        <title>Heavy metals and arsenic resistance mechanisms in polyextremophilic archaea of the family Ferroplasmaceae.</title>
        <authorList>
            <person name="Bulaev A.G."/>
            <person name="Kanygina A.V."/>
        </authorList>
    </citation>
    <scope>NUCLEOTIDE SEQUENCE [LARGE SCALE GENOMIC DNA]</scope>
    <source>
        <strain evidence="1 2">BH2</strain>
    </source>
</reference>
<dbReference type="RefSeq" id="WP_048101231.1">
    <property type="nucleotide sequence ID" value="NZ_LKBH01000294.1"/>
</dbReference>
<sequence>MIKIQNDPINIEDIQREIKDDYSGADVIFLGTVRKTDESKKNIKALYYESYDAMAEKSINKIIDDAKKMYDINKVCVIQRKGYVRLNEISIGIGVSSFHRKDAFMACEYIIDKIKELPPIWKKDIYDDGTEEWKSEL</sequence>
<accession>A0A0N8VKI0</accession>
<dbReference type="InterPro" id="IPR036563">
    <property type="entry name" value="MoaE_sf"/>
</dbReference>
<keyword evidence="2" id="KW-1185">Reference proteome</keyword>
<dbReference type="EMBL" id="LKBH01000294">
    <property type="protein sequence ID" value="KQB33780.1"/>
    <property type="molecule type" value="Genomic_DNA"/>
</dbReference>
<dbReference type="Proteomes" id="UP000050301">
    <property type="component" value="Unassembled WGS sequence"/>
</dbReference>
<evidence type="ECO:0000313" key="1">
    <source>
        <dbReference type="EMBL" id="KQB33780.1"/>
    </source>
</evidence>
<dbReference type="PANTHER" id="PTHR23404">
    <property type="entry name" value="MOLYBDOPTERIN SYNTHASE RELATED"/>
    <property type="match status" value="1"/>
</dbReference>
<evidence type="ECO:0000313" key="2">
    <source>
        <dbReference type="Proteomes" id="UP000050301"/>
    </source>
</evidence>
<dbReference type="CDD" id="cd00756">
    <property type="entry name" value="MoaE"/>
    <property type="match status" value="1"/>
</dbReference>
<dbReference type="InParanoid" id="A0A0N8VKI0"/>
<dbReference type="FunCoup" id="A0A0N8VKI0">
    <property type="interactions" value="78"/>
</dbReference>
<name>A0A0N8VKI0_9ARCH</name>
<gene>
    <name evidence="1" type="ORF">AOG55_01990</name>
</gene>
<dbReference type="SUPFAM" id="SSF54690">
    <property type="entry name" value="Molybdopterin synthase subunit MoaE"/>
    <property type="match status" value="1"/>
</dbReference>
<organism evidence="1 2">
    <name type="scientific">Acidiplasma cupricumulans</name>
    <dbReference type="NCBI Taxonomy" id="312540"/>
    <lineage>
        <taxon>Archaea</taxon>
        <taxon>Methanobacteriati</taxon>
        <taxon>Thermoplasmatota</taxon>
        <taxon>Thermoplasmata</taxon>
        <taxon>Thermoplasmatales</taxon>
        <taxon>Ferroplasmaceae</taxon>
        <taxon>Acidiplasma</taxon>
    </lineage>
</organism>
<dbReference type="GO" id="GO:0006777">
    <property type="term" value="P:Mo-molybdopterin cofactor biosynthetic process"/>
    <property type="evidence" value="ECO:0007669"/>
    <property type="project" value="InterPro"/>
</dbReference>
<proteinExistence type="predicted"/>